<keyword evidence="3" id="KW-1185">Reference proteome</keyword>
<proteinExistence type="predicted"/>
<evidence type="ECO:0000313" key="2">
    <source>
        <dbReference type="EMBL" id="PYH96116.1"/>
    </source>
</evidence>
<protein>
    <recommendedName>
        <fullName evidence="4">Hydrophobin</fullName>
    </recommendedName>
</protein>
<name>A0A319DFI6_9EURO</name>
<evidence type="ECO:0000313" key="3">
    <source>
        <dbReference type="Proteomes" id="UP000247810"/>
    </source>
</evidence>
<dbReference type="OrthoDB" id="4292214at2759"/>
<dbReference type="Proteomes" id="UP000247810">
    <property type="component" value="Unassembled WGS sequence"/>
</dbReference>
<evidence type="ECO:0000256" key="1">
    <source>
        <dbReference type="SAM" id="SignalP"/>
    </source>
</evidence>
<feature type="signal peptide" evidence="1">
    <location>
        <begin position="1"/>
        <end position="23"/>
    </location>
</feature>
<sequence>MHFTTLLPTILTLSLTLPTTILAIPTYNPETNEETDATLLNALNLAPAPLTDIHPPAPKAASNATCPSFKPAKQCCQSIDGVTDDVMREVGSVVPWVSGVAVSSILALDCTGMADDASTDECLQQIMCCEGEPGATSTLETFKSQCQPYDEALADQEKDQQKAKMQAMQSAAAVSASASAVATPVSSGRVGM</sequence>
<gene>
    <name evidence="2" type="ORF">BO71DRAFT_185432</name>
</gene>
<reference evidence="2 3" key="1">
    <citation type="submission" date="2018-02" db="EMBL/GenBank/DDBJ databases">
        <title>The genomes of Aspergillus section Nigri reveals drivers in fungal speciation.</title>
        <authorList>
            <consortium name="DOE Joint Genome Institute"/>
            <person name="Vesth T.C."/>
            <person name="Nybo J."/>
            <person name="Theobald S."/>
            <person name="Brandl J."/>
            <person name="Frisvad J.C."/>
            <person name="Nielsen K.F."/>
            <person name="Lyhne E.K."/>
            <person name="Kogle M.E."/>
            <person name="Kuo A."/>
            <person name="Riley R."/>
            <person name="Clum A."/>
            <person name="Nolan M."/>
            <person name="Lipzen A."/>
            <person name="Salamov A."/>
            <person name="Henrissat B."/>
            <person name="Wiebenga A."/>
            <person name="De vries R.P."/>
            <person name="Grigoriev I.V."/>
            <person name="Mortensen U.H."/>
            <person name="Andersen M.R."/>
            <person name="Baker S.E."/>
        </authorList>
    </citation>
    <scope>NUCLEOTIDE SEQUENCE [LARGE SCALE GENOMIC DNA]</scope>
    <source>
        <strain evidence="2 3">CBS 707.79</strain>
    </source>
</reference>
<evidence type="ECO:0008006" key="4">
    <source>
        <dbReference type="Google" id="ProtNLM"/>
    </source>
</evidence>
<feature type="chain" id="PRO_5016426150" description="Hydrophobin" evidence="1">
    <location>
        <begin position="24"/>
        <end position="192"/>
    </location>
</feature>
<dbReference type="VEuPathDB" id="FungiDB:BO71DRAFT_185432"/>
<dbReference type="EMBL" id="KZ825842">
    <property type="protein sequence ID" value="PYH96116.1"/>
    <property type="molecule type" value="Genomic_DNA"/>
</dbReference>
<accession>A0A319DFI6</accession>
<keyword evidence="1" id="KW-0732">Signal</keyword>
<organism evidence="2 3">
    <name type="scientific">Aspergillus ellipticus CBS 707.79</name>
    <dbReference type="NCBI Taxonomy" id="1448320"/>
    <lineage>
        <taxon>Eukaryota</taxon>
        <taxon>Fungi</taxon>
        <taxon>Dikarya</taxon>
        <taxon>Ascomycota</taxon>
        <taxon>Pezizomycotina</taxon>
        <taxon>Eurotiomycetes</taxon>
        <taxon>Eurotiomycetidae</taxon>
        <taxon>Eurotiales</taxon>
        <taxon>Aspergillaceae</taxon>
        <taxon>Aspergillus</taxon>
        <taxon>Aspergillus subgen. Circumdati</taxon>
    </lineage>
</organism>
<dbReference type="AlphaFoldDB" id="A0A319DFI6"/>